<accession>A0A9W5Z315</accession>
<sequence>MAEKWLVVLGATGQQGGSLIRYVLDSPSLSSKFRIRAVTRNPSDPRARALEVEGVQVVQADADDEESVRRAMRGASVAFSMTMPVFHDKNARQREISQGRAIVDAAVAEGVEYIIFSTLPHVTKISNGKYQNVDYFDAKAEVEDYMRTLPIKSIFFCPGWFMQNFDQHMGLRTVDGELALVNIVDPKTELPLLDPNEDTGKFLGPVLEEPEKFVGQTLSAGERLYTYEEIAEIMSEVMGRPVQYKVVSKEEYVNNVPAIFGKRLIEMMLYLEEYGYYGPPSTEEAVNRTVKLTKDKLTTFKAYLERQHRP</sequence>
<dbReference type="InterPro" id="IPR036291">
    <property type="entry name" value="NAD(P)-bd_dom_sf"/>
</dbReference>
<evidence type="ECO:0000313" key="4">
    <source>
        <dbReference type="EMBL" id="GKZ27354.1"/>
    </source>
</evidence>
<organism evidence="4 5">
    <name type="scientific">Aspergillus brasiliensis</name>
    <dbReference type="NCBI Taxonomy" id="319629"/>
    <lineage>
        <taxon>Eukaryota</taxon>
        <taxon>Fungi</taxon>
        <taxon>Dikarya</taxon>
        <taxon>Ascomycota</taxon>
        <taxon>Pezizomycotina</taxon>
        <taxon>Eurotiomycetes</taxon>
        <taxon>Eurotiomycetidae</taxon>
        <taxon>Eurotiales</taxon>
        <taxon>Aspergillaceae</taxon>
        <taxon>Aspergillus</taxon>
        <taxon>Aspergillus subgen. Circumdati</taxon>
    </lineage>
</organism>
<dbReference type="AlphaFoldDB" id="A0A9W5Z315"/>
<name>A0A9W5Z315_9EURO</name>
<dbReference type="CDD" id="cd05251">
    <property type="entry name" value="NmrA_like_SDR_a"/>
    <property type="match status" value="1"/>
</dbReference>
<dbReference type="Proteomes" id="UP001143548">
    <property type="component" value="Unassembled WGS sequence"/>
</dbReference>
<dbReference type="InterPro" id="IPR008030">
    <property type="entry name" value="NmrA-like"/>
</dbReference>
<dbReference type="EMBL" id="BROQ01000204">
    <property type="protein sequence ID" value="GKZ27354.1"/>
    <property type="molecule type" value="Genomic_DNA"/>
</dbReference>
<evidence type="ECO:0000256" key="2">
    <source>
        <dbReference type="ARBA" id="ARBA00022857"/>
    </source>
</evidence>
<dbReference type="PANTHER" id="PTHR42748:SF11">
    <property type="entry name" value="NMRA-LIKE DOMAIN-CONTAINING PROTEIN"/>
    <property type="match status" value="1"/>
</dbReference>
<dbReference type="Gene3D" id="3.40.50.720">
    <property type="entry name" value="NAD(P)-binding Rossmann-like Domain"/>
    <property type="match status" value="1"/>
</dbReference>
<dbReference type="PANTHER" id="PTHR42748">
    <property type="entry name" value="NITROGEN METABOLITE REPRESSION PROTEIN NMRA FAMILY MEMBER"/>
    <property type="match status" value="1"/>
</dbReference>
<comment type="caution">
    <text evidence="4">The sequence shown here is derived from an EMBL/GenBank/DDBJ whole genome shotgun (WGS) entry which is preliminary data.</text>
</comment>
<reference evidence="4" key="1">
    <citation type="submission" date="2022-07" db="EMBL/GenBank/DDBJ databases">
        <title>Taxonomy of Aspergillus series Nigri: significant species reduction supported by multi-species coalescent approaches.</title>
        <authorList>
            <person name="Bian C."/>
            <person name="Kusuya Y."/>
            <person name="Sklenar F."/>
            <person name="D'hooge E."/>
            <person name="Yaguchi T."/>
            <person name="Takahashi H."/>
            <person name="Hubka V."/>
        </authorList>
    </citation>
    <scope>NUCLEOTIDE SEQUENCE</scope>
    <source>
        <strain evidence="4">CBS 733.88</strain>
    </source>
</reference>
<dbReference type="Gene3D" id="3.90.25.10">
    <property type="entry name" value="UDP-galactose 4-epimerase, domain 1"/>
    <property type="match status" value="1"/>
</dbReference>
<dbReference type="SUPFAM" id="SSF51735">
    <property type="entry name" value="NAD(P)-binding Rossmann-fold domains"/>
    <property type="match status" value="1"/>
</dbReference>
<feature type="domain" description="NmrA-like" evidence="3">
    <location>
        <begin position="4"/>
        <end position="304"/>
    </location>
</feature>
<gene>
    <name evidence="4" type="ORF">AbraCBS73388_004461</name>
</gene>
<dbReference type="GO" id="GO:0005634">
    <property type="term" value="C:nucleus"/>
    <property type="evidence" value="ECO:0007669"/>
    <property type="project" value="TreeGrafter"/>
</dbReference>
<protein>
    <recommendedName>
        <fullName evidence="3">NmrA-like domain-containing protein</fullName>
    </recommendedName>
</protein>
<evidence type="ECO:0000313" key="5">
    <source>
        <dbReference type="Proteomes" id="UP001143548"/>
    </source>
</evidence>
<dbReference type="InterPro" id="IPR051164">
    <property type="entry name" value="NmrA-like_oxidored"/>
</dbReference>
<evidence type="ECO:0000259" key="3">
    <source>
        <dbReference type="Pfam" id="PF05368"/>
    </source>
</evidence>
<evidence type="ECO:0000256" key="1">
    <source>
        <dbReference type="ARBA" id="ARBA00006328"/>
    </source>
</evidence>
<comment type="similarity">
    <text evidence="1">Belongs to the NmrA-type oxidoreductase family.</text>
</comment>
<dbReference type="Pfam" id="PF05368">
    <property type="entry name" value="NmrA"/>
    <property type="match status" value="1"/>
</dbReference>
<keyword evidence="2" id="KW-0521">NADP</keyword>
<proteinExistence type="inferred from homology"/>